<dbReference type="RefSeq" id="XP_075098916.1">
    <property type="nucleotide sequence ID" value="XM_075242815.1"/>
</dbReference>
<sequence length="742" mass="84447">MRIILQAKRKLGFVLGTCKKYLFQTELHEDWETCNAIVLSWIMNIVSPDLLSGIVYASNAYLVWEDLRERFDKVNRVRIFQLHRKIATILQGTDSVSAYFTRLKELWAEYDAMVLIPNSKEYVEHLQQQRLMQFLSSLNETYDQARHQILMKTVEPTLNQAYALIIEDESQNSSAHPVLPNRGDQVAMQTGRGQMTVQNNRGQYKGKKPFVKCDYCNKPGHSKENCYKLVGYPTDFKNKKSYAANMTTSGLESDKSAHHDEGRSSCDGLKVGPYFTEDQYRQILSMLNKETLEHQVTMASIATSLMASFTCKEWIIDYGAMPHIAGELDMLNTKNKVNKCDSDQVHLTTGEKSNITHIGDIVMCDELKLEDILFVPEFKFNLISVSKLTRQLCCSVNFFSDFCLFQDLYNGKVRGIGRERGGMYILKKKLKGDLEKFIKGIRKFASTTTTRSNKEGEVLWHKRLGHASVSTMKNLDLFHNKSVDVVVNNECQNGVLERKHRQILDTARALKFQASVPTKDFIFKENIFPFVKHCSTTHNAEGHTAIVDLISGLEQFDPLQNFYGNMHLQLEGIVRSDLEESIEVDNNAGTGTAEHEGNGDMQNSPAANADDDANADYNNAPTSSSAVPEQHLMQEDEVNPPATLEQELTEWNIKLNEALTAAGYVQSLYDYSLFTKRKGDDFVAVLIYVVDLLITRNNEEFINETKDVLHQKFKVKDLGDLKYFLGIEVMRSKQGILLNQRK</sequence>
<name>A0AC58TNX8_TOBAC</name>
<protein>
    <submittedName>
        <fullName evidence="2">Uncharacterized protein LOC142175815</fullName>
    </submittedName>
</protein>
<reference evidence="2" key="2">
    <citation type="submission" date="2025-08" db="UniProtKB">
        <authorList>
            <consortium name="RefSeq"/>
        </authorList>
    </citation>
    <scope>IDENTIFICATION</scope>
    <source>
        <tissue evidence="2">Leaf</tissue>
    </source>
</reference>
<evidence type="ECO:0000313" key="1">
    <source>
        <dbReference type="Proteomes" id="UP000790787"/>
    </source>
</evidence>
<accession>A0AC58TNX8</accession>
<evidence type="ECO:0000313" key="2">
    <source>
        <dbReference type="RefSeq" id="XP_075098916.1"/>
    </source>
</evidence>
<proteinExistence type="predicted"/>
<dbReference type="Proteomes" id="UP000790787">
    <property type="component" value="Chromosome 22"/>
</dbReference>
<keyword evidence="1" id="KW-1185">Reference proteome</keyword>
<organism evidence="1 2">
    <name type="scientific">Nicotiana tabacum</name>
    <name type="common">Common tobacco</name>
    <dbReference type="NCBI Taxonomy" id="4097"/>
    <lineage>
        <taxon>Eukaryota</taxon>
        <taxon>Viridiplantae</taxon>
        <taxon>Streptophyta</taxon>
        <taxon>Embryophyta</taxon>
        <taxon>Tracheophyta</taxon>
        <taxon>Spermatophyta</taxon>
        <taxon>Magnoliopsida</taxon>
        <taxon>eudicotyledons</taxon>
        <taxon>Gunneridae</taxon>
        <taxon>Pentapetalae</taxon>
        <taxon>asterids</taxon>
        <taxon>lamiids</taxon>
        <taxon>Solanales</taxon>
        <taxon>Solanaceae</taxon>
        <taxon>Nicotianoideae</taxon>
        <taxon>Nicotianeae</taxon>
        <taxon>Nicotiana</taxon>
    </lineage>
</organism>
<reference evidence="1" key="1">
    <citation type="journal article" date="2014" name="Nat. Commun.">
        <title>The tobacco genome sequence and its comparison with those of tomato and potato.</title>
        <authorList>
            <person name="Sierro N."/>
            <person name="Battey J.N."/>
            <person name="Ouadi S."/>
            <person name="Bakaher N."/>
            <person name="Bovet L."/>
            <person name="Willig A."/>
            <person name="Goepfert S."/>
            <person name="Peitsch M.C."/>
            <person name="Ivanov N.V."/>
        </authorList>
    </citation>
    <scope>NUCLEOTIDE SEQUENCE [LARGE SCALE GENOMIC DNA]</scope>
</reference>
<gene>
    <name evidence="2" type="primary">LOC142175815</name>
</gene>